<proteinExistence type="predicted"/>
<accession>A0A6I4WLJ5</accession>
<keyword evidence="2" id="KW-0812">Transmembrane</keyword>
<protein>
    <submittedName>
        <fullName evidence="3">Uncharacterized protein</fullName>
    </submittedName>
</protein>
<keyword evidence="2" id="KW-1133">Transmembrane helix</keyword>
<feature type="compositionally biased region" description="Low complexity" evidence="1">
    <location>
        <begin position="1"/>
        <end position="19"/>
    </location>
</feature>
<dbReference type="AlphaFoldDB" id="A0A6I4WLJ5"/>
<feature type="transmembrane region" description="Helical" evidence="2">
    <location>
        <begin position="31"/>
        <end position="49"/>
    </location>
</feature>
<dbReference type="EMBL" id="WUTW01000008">
    <property type="protein sequence ID" value="MXQ67824.1"/>
    <property type="molecule type" value="Genomic_DNA"/>
</dbReference>
<reference evidence="3 4" key="1">
    <citation type="submission" date="2019-12" db="EMBL/GenBank/DDBJ databases">
        <title>Nocardia macrotermitis sp. nov. and Nocardia aurantia sp. nov., isolated from the gut of the fungus growing-termite Macrotermes natalensis.</title>
        <authorList>
            <person name="Christine B."/>
            <person name="Rene B."/>
        </authorList>
    </citation>
    <scope>NUCLEOTIDE SEQUENCE [LARGE SCALE GENOMIC DNA]</scope>
    <source>
        <strain evidence="3 4">DSM 102126</strain>
    </source>
</reference>
<organism evidence="3 4">
    <name type="scientific">Actinomadura rayongensis</name>
    <dbReference type="NCBI Taxonomy" id="1429076"/>
    <lineage>
        <taxon>Bacteria</taxon>
        <taxon>Bacillati</taxon>
        <taxon>Actinomycetota</taxon>
        <taxon>Actinomycetes</taxon>
        <taxon>Streptosporangiales</taxon>
        <taxon>Thermomonosporaceae</taxon>
        <taxon>Actinomadura</taxon>
    </lineage>
</organism>
<evidence type="ECO:0000256" key="1">
    <source>
        <dbReference type="SAM" id="MobiDB-lite"/>
    </source>
</evidence>
<feature type="region of interest" description="Disordered" evidence="1">
    <location>
        <begin position="1"/>
        <end position="23"/>
    </location>
</feature>
<feature type="non-terminal residue" evidence="3">
    <location>
        <position position="1"/>
    </location>
</feature>
<sequence length="50" mass="4992">PPRPAAAPVRHAAPAAAAQARRRPGPLGQPVVAVVLVVMISAGASLAFTR</sequence>
<keyword evidence="4" id="KW-1185">Reference proteome</keyword>
<evidence type="ECO:0000256" key="2">
    <source>
        <dbReference type="SAM" id="Phobius"/>
    </source>
</evidence>
<keyword evidence="2" id="KW-0472">Membrane</keyword>
<evidence type="ECO:0000313" key="3">
    <source>
        <dbReference type="EMBL" id="MXQ67824.1"/>
    </source>
</evidence>
<dbReference type="Proteomes" id="UP000431901">
    <property type="component" value="Unassembled WGS sequence"/>
</dbReference>
<name>A0A6I4WLJ5_9ACTN</name>
<evidence type="ECO:0000313" key="4">
    <source>
        <dbReference type="Proteomes" id="UP000431901"/>
    </source>
</evidence>
<gene>
    <name evidence="3" type="ORF">GQ466_27770</name>
</gene>
<comment type="caution">
    <text evidence="3">The sequence shown here is derived from an EMBL/GenBank/DDBJ whole genome shotgun (WGS) entry which is preliminary data.</text>
</comment>